<dbReference type="SUPFAM" id="SSF52540">
    <property type="entry name" value="P-loop containing nucleoside triphosphate hydrolases"/>
    <property type="match status" value="1"/>
</dbReference>
<evidence type="ECO:0000256" key="2">
    <source>
        <dbReference type="SAM" id="MobiDB-lite"/>
    </source>
</evidence>
<name>A0A1Z5KDH6_FISSO</name>
<evidence type="ECO:0000313" key="3">
    <source>
        <dbReference type="EMBL" id="GAX24323.1"/>
    </source>
</evidence>
<dbReference type="Gene3D" id="3.40.50.300">
    <property type="entry name" value="P-loop containing nucleotide triphosphate hydrolases"/>
    <property type="match status" value="1"/>
</dbReference>
<dbReference type="EMBL" id="BDSP01000207">
    <property type="protein sequence ID" value="GAX24323.1"/>
    <property type="molecule type" value="Genomic_DNA"/>
</dbReference>
<feature type="region of interest" description="Disordered" evidence="2">
    <location>
        <begin position="471"/>
        <end position="493"/>
    </location>
</feature>
<dbReference type="AlphaFoldDB" id="A0A1Z5KDH6"/>
<reference evidence="3 4" key="1">
    <citation type="journal article" date="2015" name="Plant Cell">
        <title>Oil accumulation by the oleaginous diatom Fistulifera solaris as revealed by the genome and transcriptome.</title>
        <authorList>
            <person name="Tanaka T."/>
            <person name="Maeda Y."/>
            <person name="Veluchamy A."/>
            <person name="Tanaka M."/>
            <person name="Abida H."/>
            <person name="Marechal E."/>
            <person name="Bowler C."/>
            <person name="Muto M."/>
            <person name="Sunaga Y."/>
            <person name="Tanaka M."/>
            <person name="Yoshino T."/>
            <person name="Taniguchi T."/>
            <person name="Fukuda Y."/>
            <person name="Nemoto M."/>
            <person name="Matsumoto M."/>
            <person name="Wong P.S."/>
            <person name="Aburatani S."/>
            <person name="Fujibuchi W."/>
        </authorList>
    </citation>
    <scope>NUCLEOTIDE SEQUENCE [LARGE SCALE GENOMIC DNA]</scope>
    <source>
        <strain evidence="3 4">JPCC DA0580</strain>
    </source>
</reference>
<evidence type="ECO:0000313" key="4">
    <source>
        <dbReference type="Proteomes" id="UP000198406"/>
    </source>
</evidence>
<evidence type="ECO:0008006" key="5">
    <source>
        <dbReference type="Google" id="ProtNLM"/>
    </source>
</evidence>
<proteinExistence type="predicted"/>
<comment type="caution">
    <text evidence="3">The sequence shown here is derived from an EMBL/GenBank/DDBJ whole genome shotgun (WGS) entry which is preliminary data.</text>
</comment>
<dbReference type="InParanoid" id="A0A1Z5KDH6"/>
<dbReference type="OrthoDB" id="426250at2759"/>
<dbReference type="PANTHER" id="PTHR21343">
    <property type="entry name" value="DETHIOBIOTIN SYNTHETASE"/>
    <property type="match status" value="1"/>
</dbReference>
<protein>
    <recommendedName>
        <fullName evidence="5">DRTGG domain-containing protein</fullName>
    </recommendedName>
</protein>
<dbReference type="PANTHER" id="PTHR21343:SF10">
    <property type="entry name" value="DRTGG DOMAIN-CONTAINING PROTEIN"/>
    <property type="match status" value="1"/>
</dbReference>
<dbReference type="Proteomes" id="UP000198406">
    <property type="component" value="Unassembled WGS sequence"/>
</dbReference>
<gene>
    <name evidence="3" type="ORF">FisN_4Lh439</name>
</gene>
<sequence>MNETLTRFFGFDPHDISRIAWFDDYSEDDFRTAVGLVLNYSSWNRDIVHASDEIRDDYLQSIGERVLDGLSCRKFVVSRQIDECDDTMEHFICDNDYFESGRNKQQIPPESLPVFSLVVAKNDVLLTTSYITTVSSRSILNSLATFSDGTNELDQKLSVINDICSLIGTQVDQIAQEYDVEVDLSQSSETVRIFIAGDRSSVGKSSVCLGLLGNLLQQGYKPEELAYIKPATQSESTQLVQLYCDKHGIACVPIGPLVYYRGFTRAFLAGETQSTEELLDMCGRSVDRIAVGKRVVLVDGVGFPAVGSICGTDNASVLKACSYPVLNENNDIISRKPMAVVLVGGGGVGGAVDAFNLNATYFSSAGVTVIGGIFNKLAIDGFYSLENCKSQVTRYFDSNEEQLRQGRRPFGFVPVFPPLSLPDAMQHVDEYIKLFGVHVDIHSLLLSARQVRDDAKASDIPKLQILKMQRPAKSRSRADIETSAVNAGAAPSA</sequence>
<keyword evidence="4" id="KW-1185">Reference proteome</keyword>
<dbReference type="InterPro" id="IPR027417">
    <property type="entry name" value="P-loop_NTPase"/>
</dbReference>
<organism evidence="3 4">
    <name type="scientific">Fistulifera solaris</name>
    <name type="common">Oleaginous diatom</name>
    <dbReference type="NCBI Taxonomy" id="1519565"/>
    <lineage>
        <taxon>Eukaryota</taxon>
        <taxon>Sar</taxon>
        <taxon>Stramenopiles</taxon>
        <taxon>Ochrophyta</taxon>
        <taxon>Bacillariophyta</taxon>
        <taxon>Bacillariophyceae</taxon>
        <taxon>Bacillariophycidae</taxon>
        <taxon>Naviculales</taxon>
        <taxon>Naviculaceae</taxon>
        <taxon>Fistulifera</taxon>
    </lineage>
</organism>
<evidence type="ECO:0000256" key="1">
    <source>
        <dbReference type="ARBA" id="ARBA00022962"/>
    </source>
</evidence>
<accession>A0A1Z5KDH6</accession>
<keyword evidence="1" id="KW-0315">Glutamine amidotransferase</keyword>